<dbReference type="GO" id="GO:0003677">
    <property type="term" value="F:DNA binding"/>
    <property type="evidence" value="ECO:0007669"/>
    <property type="project" value="UniProtKB-KW"/>
</dbReference>
<comment type="caution">
    <text evidence="7">The sequence shown here is derived from an EMBL/GenBank/DDBJ whole genome shotgun (WGS) entry which is preliminary data.</text>
</comment>
<evidence type="ECO:0000313" key="8">
    <source>
        <dbReference type="Proteomes" id="UP000288805"/>
    </source>
</evidence>
<keyword evidence="5" id="KW-0539">Nucleus</keyword>
<dbReference type="Gramene" id="Vitis13g01300.t01">
    <property type="protein sequence ID" value="Vitis13g01300.t01.CDS"/>
    <property type="gene ID" value="Vitis13g01300"/>
</dbReference>
<dbReference type="InterPro" id="IPR017887">
    <property type="entry name" value="TF_TCP_subgr"/>
</dbReference>
<dbReference type="PROSITE" id="PS51369">
    <property type="entry name" value="TCP"/>
    <property type="match status" value="1"/>
</dbReference>
<name>A0A438HXB0_VITVI</name>
<protein>
    <submittedName>
        <fullName evidence="7">Transcription factor TCP19</fullName>
    </submittedName>
</protein>
<keyword evidence="3" id="KW-0238">DNA-binding</keyword>
<evidence type="ECO:0000256" key="5">
    <source>
        <dbReference type="ARBA" id="ARBA00023242"/>
    </source>
</evidence>
<dbReference type="EMBL" id="QGNW01000167">
    <property type="protein sequence ID" value="RVW89103.1"/>
    <property type="molecule type" value="Genomic_DNA"/>
</dbReference>
<dbReference type="AlphaFoldDB" id="A0A438HXB0"/>
<dbReference type="GO" id="GO:0003700">
    <property type="term" value="F:DNA-binding transcription factor activity"/>
    <property type="evidence" value="ECO:0007669"/>
    <property type="project" value="InterPro"/>
</dbReference>
<dbReference type="PANTHER" id="PTHR31072:SF1">
    <property type="entry name" value="TRANSCRIPTION FACTOR TCP9"/>
    <property type="match status" value="1"/>
</dbReference>
<dbReference type="Proteomes" id="UP000288805">
    <property type="component" value="Unassembled WGS sequence"/>
</dbReference>
<keyword evidence="4" id="KW-0804">Transcription</keyword>
<evidence type="ECO:0000256" key="3">
    <source>
        <dbReference type="ARBA" id="ARBA00023125"/>
    </source>
</evidence>
<feature type="domain" description="TCP" evidence="6">
    <location>
        <begin position="77"/>
        <end position="131"/>
    </location>
</feature>
<keyword evidence="2" id="KW-0805">Transcription regulation</keyword>
<comment type="subcellular location">
    <subcellularLocation>
        <location evidence="1">Nucleus</location>
    </subcellularLocation>
</comment>
<gene>
    <name evidence="7" type="primary">TCP19</name>
    <name evidence="7" type="ORF">CK203_040249</name>
</gene>
<dbReference type="Pfam" id="PF03634">
    <property type="entry name" value="TCP"/>
    <property type="match status" value="1"/>
</dbReference>
<evidence type="ECO:0000256" key="2">
    <source>
        <dbReference type="ARBA" id="ARBA00023015"/>
    </source>
</evidence>
<evidence type="ECO:0000256" key="1">
    <source>
        <dbReference type="ARBA" id="ARBA00004123"/>
    </source>
</evidence>
<reference evidence="7 8" key="1">
    <citation type="journal article" date="2018" name="PLoS Genet.">
        <title>Population sequencing reveals clonal diversity and ancestral inbreeding in the grapevine cultivar Chardonnay.</title>
        <authorList>
            <person name="Roach M.J."/>
            <person name="Johnson D.L."/>
            <person name="Bohlmann J."/>
            <person name="van Vuuren H.J."/>
            <person name="Jones S.J."/>
            <person name="Pretorius I.S."/>
            <person name="Schmidt S.A."/>
            <person name="Borneman A.R."/>
        </authorList>
    </citation>
    <scope>NUCLEOTIDE SEQUENCE [LARGE SCALE GENOMIC DNA]</scope>
    <source>
        <strain evidence="8">cv. Chardonnay</strain>
        <tissue evidence="7">Leaf</tissue>
    </source>
</reference>
<evidence type="ECO:0000259" key="6">
    <source>
        <dbReference type="PROSITE" id="PS51369"/>
    </source>
</evidence>
<dbReference type="GO" id="GO:0005634">
    <property type="term" value="C:nucleus"/>
    <property type="evidence" value="ECO:0007669"/>
    <property type="project" value="UniProtKB-SubCell"/>
</dbReference>
<organism evidence="7 8">
    <name type="scientific">Vitis vinifera</name>
    <name type="common">Grape</name>
    <dbReference type="NCBI Taxonomy" id="29760"/>
    <lineage>
        <taxon>Eukaryota</taxon>
        <taxon>Viridiplantae</taxon>
        <taxon>Streptophyta</taxon>
        <taxon>Embryophyta</taxon>
        <taxon>Tracheophyta</taxon>
        <taxon>Spermatophyta</taxon>
        <taxon>Magnoliopsida</taxon>
        <taxon>eudicotyledons</taxon>
        <taxon>Gunneridae</taxon>
        <taxon>Pentapetalae</taxon>
        <taxon>rosids</taxon>
        <taxon>Vitales</taxon>
        <taxon>Vitaceae</taxon>
        <taxon>Viteae</taxon>
        <taxon>Vitis</taxon>
    </lineage>
</organism>
<sequence>MMIHEFLYDMDEDVPTVEQLLEKCMPSQTMTEEGTPANTKIHAIEELPAAPLGAKQESKVLRKATKLKPRVSTTKKPTDRHVKVEGRGRSIRLPNGCANELFELTRRLNYKWAGQTICWLLENVEPAIIKATSTREKKN</sequence>
<dbReference type="PANTHER" id="PTHR31072">
    <property type="entry name" value="TRANSCRIPTION FACTOR TCP4-RELATED"/>
    <property type="match status" value="1"/>
</dbReference>
<dbReference type="InterPro" id="IPR005333">
    <property type="entry name" value="Transcription_factor_TCP"/>
</dbReference>
<evidence type="ECO:0000256" key="4">
    <source>
        <dbReference type="ARBA" id="ARBA00023163"/>
    </source>
</evidence>
<dbReference type="OrthoDB" id="1911901at2759"/>
<evidence type="ECO:0000313" key="7">
    <source>
        <dbReference type="EMBL" id="RVW89103.1"/>
    </source>
</evidence>
<accession>A0A438HXB0</accession>
<proteinExistence type="predicted"/>